<keyword evidence="3" id="KW-0547">Nucleotide-binding</keyword>
<organism evidence="2">
    <name type="scientific">Arundo donax</name>
    <name type="common">Giant reed</name>
    <name type="synonym">Donax arundinaceus</name>
    <dbReference type="NCBI Taxonomy" id="35708"/>
    <lineage>
        <taxon>Eukaryota</taxon>
        <taxon>Viridiplantae</taxon>
        <taxon>Streptophyta</taxon>
        <taxon>Embryophyta</taxon>
        <taxon>Tracheophyta</taxon>
        <taxon>Spermatophyta</taxon>
        <taxon>Magnoliopsida</taxon>
        <taxon>Liliopsida</taxon>
        <taxon>Poales</taxon>
        <taxon>Poaceae</taxon>
        <taxon>PACMAD clade</taxon>
        <taxon>Arundinoideae</taxon>
        <taxon>Arundineae</taxon>
        <taxon>Arundo</taxon>
    </lineage>
</organism>
<keyword evidence="3" id="KW-0378">Hydrolase</keyword>
<proteinExistence type="predicted"/>
<reference evidence="2" key="1">
    <citation type="submission" date="2014-09" db="EMBL/GenBank/DDBJ databases">
        <authorList>
            <person name="Magalhaes I.L.F."/>
            <person name="Oliveira U."/>
            <person name="Santos F.R."/>
            <person name="Vidigal T.H.D.A."/>
            <person name="Brescovit A.D."/>
            <person name="Santos A.J."/>
        </authorList>
    </citation>
    <scope>NUCLEOTIDE SEQUENCE</scope>
    <source>
        <tissue evidence="2">Shoot tissue taken approximately 20 cm above the soil surface</tissue>
    </source>
</reference>
<evidence type="ECO:0000313" key="3">
    <source>
        <dbReference type="EMBL" id="JAE20538.1"/>
    </source>
</evidence>
<evidence type="ECO:0000256" key="1">
    <source>
        <dbReference type="SAM" id="MobiDB-lite"/>
    </source>
</evidence>
<feature type="compositionally biased region" description="Basic residues" evidence="1">
    <location>
        <begin position="104"/>
        <end position="113"/>
    </location>
</feature>
<dbReference type="EMBL" id="GBRH01177358">
    <property type="protein sequence ID" value="JAE20538.1"/>
    <property type="molecule type" value="Transcribed_RNA"/>
</dbReference>
<sequence length="122" mass="13878">MLLVLSDFYMNWIDVCLHCFMVQGHGAGVIRNLLNRLPRGSLASADLRAPPATSRCHCHRRRSTLLLLMPPGKGFEEAVRHRLFVRLPRAPLTSEDTRVPHATSRCKPRRQRRPLLPLPPGE</sequence>
<evidence type="ECO:0000313" key="2">
    <source>
        <dbReference type="EMBL" id="JAD62561.1"/>
    </source>
</evidence>
<accession>A0A0A9BGV5</accession>
<reference evidence="2" key="2">
    <citation type="journal article" date="2015" name="Data Brief">
        <title>Shoot transcriptome of the giant reed, Arundo donax.</title>
        <authorList>
            <person name="Barrero R.A."/>
            <person name="Guerrero F.D."/>
            <person name="Moolhuijzen P."/>
            <person name="Goolsby J.A."/>
            <person name="Tidwell J."/>
            <person name="Bellgard S.E."/>
            <person name="Bellgard M.I."/>
        </authorList>
    </citation>
    <scope>NUCLEOTIDE SEQUENCE</scope>
    <source>
        <tissue evidence="2">Shoot tissue taken approximately 20 cm above the soil surface</tissue>
    </source>
</reference>
<dbReference type="GO" id="GO:0004386">
    <property type="term" value="F:helicase activity"/>
    <property type="evidence" value="ECO:0007669"/>
    <property type="project" value="UniProtKB-KW"/>
</dbReference>
<dbReference type="EMBL" id="GBRH01235334">
    <property type="protein sequence ID" value="JAD62561.1"/>
    <property type="molecule type" value="Transcribed_RNA"/>
</dbReference>
<keyword evidence="3" id="KW-0347">Helicase</keyword>
<feature type="region of interest" description="Disordered" evidence="1">
    <location>
        <begin position="95"/>
        <end position="122"/>
    </location>
</feature>
<dbReference type="AlphaFoldDB" id="A0A0A9BGV5"/>
<protein>
    <submittedName>
        <fullName evidence="3">DEAD/DEAH box helicase, putative</fullName>
    </submittedName>
</protein>
<name>A0A0A9BGV5_ARUDO</name>
<keyword evidence="3" id="KW-0067">ATP-binding</keyword>